<dbReference type="Pfam" id="PF00126">
    <property type="entry name" value="HTH_1"/>
    <property type="match status" value="1"/>
</dbReference>
<keyword evidence="4" id="KW-0804">Transcription</keyword>
<reference evidence="6 7" key="1">
    <citation type="submission" date="2019-07" db="EMBL/GenBank/DDBJ databases">
        <authorList>
            <person name="Kim J."/>
        </authorList>
    </citation>
    <scope>NUCLEOTIDE SEQUENCE [LARGE SCALE GENOMIC DNA]</scope>
    <source>
        <strain evidence="6 7">JC52</strain>
    </source>
</reference>
<dbReference type="AlphaFoldDB" id="A0A559JSS8"/>
<name>A0A559JSS8_9BACL</name>
<protein>
    <submittedName>
        <fullName evidence="6">LysR family transcriptional regulator</fullName>
    </submittedName>
</protein>
<evidence type="ECO:0000313" key="7">
    <source>
        <dbReference type="Proteomes" id="UP000317036"/>
    </source>
</evidence>
<comment type="similarity">
    <text evidence="1">Belongs to the LysR transcriptional regulatory family.</text>
</comment>
<dbReference type="PROSITE" id="PS50931">
    <property type="entry name" value="HTH_LYSR"/>
    <property type="match status" value="1"/>
</dbReference>
<evidence type="ECO:0000313" key="6">
    <source>
        <dbReference type="EMBL" id="TVY02917.1"/>
    </source>
</evidence>
<dbReference type="Pfam" id="PF03466">
    <property type="entry name" value="LysR_substrate"/>
    <property type="match status" value="1"/>
</dbReference>
<sequence length="315" mass="35761">MDLKQLEYIIQIAEENNITKAAEKLFITQSALNQQLLRLEKELGTQLFVRSRSNWHLTRAGAIYVESAKNILRIKKDTYNQINDLLELKEGKLTIGLNPGRGIDMFASVYPIFYKKYPKVKIEPLELPVKEQQYEISQGNLDIGFVTLQDFQKTEDVYIPLCSEAIILGVPASHHLAHLGGQLGGPLPEISLKHFEHDSFAVMQQGSTLREIYDRLLEDEGIAPPILLETRSCQTLFDMVSEQICCSVIPISYARPRPNVSYFSLLQQPVWEIAVSYKKGSYLSQAAKEMIEICTEFWLQKMSNLNGNQPSSPIP</sequence>
<feature type="domain" description="HTH lysR-type" evidence="5">
    <location>
        <begin position="1"/>
        <end position="58"/>
    </location>
</feature>
<dbReference type="GO" id="GO:0003677">
    <property type="term" value="F:DNA binding"/>
    <property type="evidence" value="ECO:0007669"/>
    <property type="project" value="UniProtKB-KW"/>
</dbReference>
<dbReference type="PRINTS" id="PR00039">
    <property type="entry name" value="HTHLYSR"/>
</dbReference>
<evidence type="ECO:0000256" key="2">
    <source>
        <dbReference type="ARBA" id="ARBA00023015"/>
    </source>
</evidence>
<keyword evidence="3" id="KW-0238">DNA-binding</keyword>
<dbReference type="FunFam" id="1.10.10.10:FF:000001">
    <property type="entry name" value="LysR family transcriptional regulator"/>
    <property type="match status" value="1"/>
</dbReference>
<dbReference type="Proteomes" id="UP000317036">
    <property type="component" value="Unassembled WGS sequence"/>
</dbReference>
<evidence type="ECO:0000256" key="1">
    <source>
        <dbReference type="ARBA" id="ARBA00009437"/>
    </source>
</evidence>
<keyword evidence="7" id="KW-1185">Reference proteome</keyword>
<evidence type="ECO:0000256" key="4">
    <source>
        <dbReference type="ARBA" id="ARBA00023163"/>
    </source>
</evidence>
<dbReference type="RefSeq" id="WP_144854279.1">
    <property type="nucleotide sequence ID" value="NZ_VNJI01000064.1"/>
</dbReference>
<dbReference type="OrthoDB" id="9803735at2"/>
<comment type="caution">
    <text evidence="6">The sequence shown here is derived from an EMBL/GenBank/DDBJ whole genome shotgun (WGS) entry which is preliminary data.</text>
</comment>
<dbReference type="InterPro" id="IPR000847">
    <property type="entry name" value="LysR_HTH_N"/>
</dbReference>
<keyword evidence="2" id="KW-0805">Transcription regulation</keyword>
<dbReference type="SUPFAM" id="SSF46785">
    <property type="entry name" value="Winged helix' DNA-binding domain"/>
    <property type="match status" value="1"/>
</dbReference>
<proteinExistence type="inferred from homology"/>
<dbReference type="PANTHER" id="PTHR30346:SF28">
    <property type="entry name" value="HTH-TYPE TRANSCRIPTIONAL REGULATOR CYNR"/>
    <property type="match status" value="1"/>
</dbReference>
<dbReference type="SUPFAM" id="SSF53850">
    <property type="entry name" value="Periplasmic binding protein-like II"/>
    <property type="match status" value="1"/>
</dbReference>
<dbReference type="PANTHER" id="PTHR30346">
    <property type="entry name" value="TRANSCRIPTIONAL DUAL REGULATOR HCAR-RELATED"/>
    <property type="match status" value="1"/>
</dbReference>
<evidence type="ECO:0000259" key="5">
    <source>
        <dbReference type="PROSITE" id="PS50931"/>
    </source>
</evidence>
<accession>A0A559JSS8</accession>
<dbReference type="Gene3D" id="1.10.10.10">
    <property type="entry name" value="Winged helix-like DNA-binding domain superfamily/Winged helix DNA-binding domain"/>
    <property type="match status" value="1"/>
</dbReference>
<dbReference type="GO" id="GO:0032993">
    <property type="term" value="C:protein-DNA complex"/>
    <property type="evidence" value="ECO:0007669"/>
    <property type="project" value="TreeGrafter"/>
</dbReference>
<dbReference type="InterPro" id="IPR005119">
    <property type="entry name" value="LysR_subst-bd"/>
</dbReference>
<dbReference type="Gene3D" id="3.40.190.290">
    <property type="match status" value="1"/>
</dbReference>
<evidence type="ECO:0000256" key="3">
    <source>
        <dbReference type="ARBA" id="ARBA00023125"/>
    </source>
</evidence>
<dbReference type="InterPro" id="IPR036390">
    <property type="entry name" value="WH_DNA-bd_sf"/>
</dbReference>
<dbReference type="EMBL" id="VNJI01000064">
    <property type="protein sequence ID" value="TVY02917.1"/>
    <property type="molecule type" value="Genomic_DNA"/>
</dbReference>
<dbReference type="GO" id="GO:0003700">
    <property type="term" value="F:DNA-binding transcription factor activity"/>
    <property type="evidence" value="ECO:0007669"/>
    <property type="project" value="InterPro"/>
</dbReference>
<organism evidence="6 7">
    <name type="scientific">Paenibacillus cremeus</name>
    <dbReference type="NCBI Taxonomy" id="2163881"/>
    <lineage>
        <taxon>Bacteria</taxon>
        <taxon>Bacillati</taxon>
        <taxon>Bacillota</taxon>
        <taxon>Bacilli</taxon>
        <taxon>Bacillales</taxon>
        <taxon>Paenibacillaceae</taxon>
        <taxon>Paenibacillus</taxon>
    </lineage>
</organism>
<gene>
    <name evidence="6" type="ORF">FPZ49_31505</name>
</gene>
<dbReference type="InterPro" id="IPR036388">
    <property type="entry name" value="WH-like_DNA-bd_sf"/>
</dbReference>
<dbReference type="CDD" id="cd05466">
    <property type="entry name" value="PBP2_LTTR_substrate"/>
    <property type="match status" value="1"/>
</dbReference>